<dbReference type="EMBL" id="JAFNEN010000451">
    <property type="protein sequence ID" value="KAG8182704.1"/>
    <property type="molecule type" value="Genomic_DNA"/>
</dbReference>
<reference evidence="4 5" key="1">
    <citation type="journal article" date="2022" name="Nat. Ecol. Evol.">
        <title>A masculinizing supergene underlies an exaggerated male reproductive morph in a spider.</title>
        <authorList>
            <person name="Hendrickx F."/>
            <person name="De Corte Z."/>
            <person name="Sonet G."/>
            <person name="Van Belleghem S.M."/>
            <person name="Kostlbacher S."/>
            <person name="Vangestel C."/>
        </authorList>
    </citation>
    <scope>NUCLEOTIDE SEQUENCE [LARGE SCALE GENOMIC DNA]</scope>
    <source>
        <strain evidence="4">W744_W776</strain>
    </source>
</reference>
<evidence type="ECO:0000256" key="1">
    <source>
        <dbReference type="ARBA" id="ARBA00022658"/>
    </source>
</evidence>
<dbReference type="Proteomes" id="UP000827092">
    <property type="component" value="Unassembled WGS sequence"/>
</dbReference>
<dbReference type="GO" id="GO:0005085">
    <property type="term" value="F:guanyl-nucleotide exchange factor activity"/>
    <property type="evidence" value="ECO:0007669"/>
    <property type="project" value="UniProtKB-KW"/>
</dbReference>
<dbReference type="PANTHER" id="PTHR23113:SF99">
    <property type="entry name" value="RASGEF DOMAIN-CONTAINING PROTEIN"/>
    <property type="match status" value="1"/>
</dbReference>
<dbReference type="Gene3D" id="1.10.840.10">
    <property type="entry name" value="Ras guanine-nucleotide exchange factors catalytic domain"/>
    <property type="match status" value="1"/>
</dbReference>
<dbReference type="InterPro" id="IPR008937">
    <property type="entry name" value="Ras-like_GEF"/>
</dbReference>
<feature type="domain" description="Ras-GEF" evidence="3">
    <location>
        <begin position="49"/>
        <end position="282"/>
    </location>
</feature>
<accession>A0AAV6UES5</accession>
<dbReference type="InterPro" id="IPR023578">
    <property type="entry name" value="Ras_GEF_dom_sf"/>
</dbReference>
<dbReference type="Pfam" id="PF00617">
    <property type="entry name" value="RasGEF"/>
    <property type="match status" value="1"/>
</dbReference>
<gene>
    <name evidence="4" type="ORF">JTE90_026158</name>
</gene>
<dbReference type="GO" id="GO:0007265">
    <property type="term" value="P:Ras protein signal transduction"/>
    <property type="evidence" value="ECO:0007669"/>
    <property type="project" value="TreeGrafter"/>
</dbReference>
<organism evidence="4 5">
    <name type="scientific">Oedothorax gibbosus</name>
    <dbReference type="NCBI Taxonomy" id="931172"/>
    <lineage>
        <taxon>Eukaryota</taxon>
        <taxon>Metazoa</taxon>
        <taxon>Ecdysozoa</taxon>
        <taxon>Arthropoda</taxon>
        <taxon>Chelicerata</taxon>
        <taxon>Arachnida</taxon>
        <taxon>Araneae</taxon>
        <taxon>Araneomorphae</taxon>
        <taxon>Entelegynae</taxon>
        <taxon>Araneoidea</taxon>
        <taxon>Linyphiidae</taxon>
        <taxon>Erigoninae</taxon>
        <taxon>Oedothorax</taxon>
    </lineage>
</organism>
<evidence type="ECO:0000256" key="2">
    <source>
        <dbReference type="PROSITE-ProRule" id="PRU00168"/>
    </source>
</evidence>
<evidence type="ECO:0000313" key="4">
    <source>
        <dbReference type="EMBL" id="KAG8182704.1"/>
    </source>
</evidence>
<evidence type="ECO:0000313" key="5">
    <source>
        <dbReference type="Proteomes" id="UP000827092"/>
    </source>
</evidence>
<dbReference type="SMART" id="SM00147">
    <property type="entry name" value="RasGEF"/>
    <property type="match status" value="1"/>
</dbReference>
<dbReference type="SUPFAM" id="SSF48366">
    <property type="entry name" value="Ras GEF"/>
    <property type="match status" value="1"/>
</dbReference>
<name>A0AAV6UES5_9ARAC</name>
<dbReference type="PROSITE" id="PS50009">
    <property type="entry name" value="RASGEF_CAT"/>
    <property type="match status" value="1"/>
</dbReference>
<evidence type="ECO:0000259" key="3">
    <source>
        <dbReference type="PROSITE" id="PS50009"/>
    </source>
</evidence>
<sequence length="301" mass="34667">MGTIKNWLKAKFNKKNVDLKVPTEQGAGDGQMNIPKDQEIKFGALIELEPQAIAKCLTERDWETFKLIKRQDLPDYMSPEVSENSEVLHVLRKNYFEINLWALDTILAGGTPGVRARTILKFIKVAKALMACNNFNATHALLTALSHGAVERLDKSWKKVSPKKKKYLKEMNNVFSAENNFIHLYYYMKIESEKENNFIPYMALVEEDFEAVQPPKPDLRVLTIRRCGIIQATLSRLEAAHYVPAPVSNEYQHYWNSLDLKWEQIEAILVGAQSRSLMLKKPKHPVYKVLNVDEINLDDYE</sequence>
<dbReference type="PANTHER" id="PTHR23113">
    <property type="entry name" value="GUANINE NUCLEOTIDE EXCHANGE FACTOR"/>
    <property type="match status" value="1"/>
</dbReference>
<dbReference type="InterPro" id="IPR036964">
    <property type="entry name" value="RASGEF_cat_dom_sf"/>
</dbReference>
<dbReference type="InterPro" id="IPR001895">
    <property type="entry name" value="RASGEF_cat_dom"/>
</dbReference>
<dbReference type="GO" id="GO:0005886">
    <property type="term" value="C:plasma membrane"/>
    <property type="evidence" value="ECO:0007669"/>
    <property type="project" value="TreeGrafter"/>
</dbReference>
<keyword evidence="5" id="KW-1185">Reference proteome</keyword>
<proteinExistence type="predicted"/>
<dbReference type="AlphaFoldDB" id="A0AAV6UES5"/>
<comment type="caution">
    <text evidence="4">The sequence shown here is derived from an EMBL/GenBank/DDBJ whole genome shotgun (WGS) entry which is preliminary data.</text>
</comment>
<keyword evidence="1 2" id="KW-0344">Guanine-nucleotide releasing factor</keyword>
<protein>
    <recommendedName>
        <fullName evidence="3">Ras-GEF domain-containing protein</fullName>
    </recommendedName>
</protein>